<dbReference type="Gene3D" id="1.10.340.70">
    <property type="match status" value="1"/>
</dbReference>
<protein>
    <recommendedName>
        <fullName evidence="4">Integrase zinc-binding domain-containing protein</fullName>
    </recommendedName>
</protein>
<dbReference type="Proteomes" id="UP000008827">
    <property type="component" value="Chromosome 1"/>
</dbReference>
<dbReference type="OrthoDB" id="1741911at2759"/>
<dbReference type="PANTHER" id="PTHR48475:SF2">
    <property type="entry name" value="RIBONUCLEASE H"/>
    <property type="match status" value="1"/>
</dbReference>
<dbReference type="EMBL" id="CM000834">
    <property type="protein sequence ID" value="KRH75533.1"/>
    <property type="molecule type" value="Genomic_DNA"/>
</dbReference>
<dbReference type="PANTHER" id="PTHR48475">
    <property type="entry name" value="RIBONUCLEASE H"/>
    <property type="match status" value="1"/>
</dbReference>
<evidence type="ECO:0000313" key="2">
    <source>
        <dbReference type="EnsemblPlants" id="KRH75533"/>
    </source>
</evidence>
<evidence type="ECO:0000313" key="3">
    <source>
        <dbReference type="Proteomes" id="UP000008827"/>
    </source>
</evidence>
<dbReference type="EnsemblPlants" id="KRH75533">
    <property type="protein sequence ID" value="KRH75533"/>
    <property type="gene ID" value="GLYMA_01G090300"/>
</dbReference>
<reference evidence="1" key="3">
    <citation type="submission" date="2018-07" db="EMBL/GenBank/DDBJ databases">
        <title>WGS assembly of Glycine max.</title>
        <authorList>
            <person name="Schmutz J."/>
            <person name="Cannon S."/>
            <person name="Schlueter J."/>
            <person name="Ma J."/>
            <person name="Mitros T."/>
            <person name="Nelson W."/>
            <person name="Hyten D."/>
            <person name="Song Q."/>
            <person name="Thelen J."/>
            <person name="Cheng J."/>
            <person name="Xu D."/>
            <person name="Hellsten U."/>
            <person name="May G."/>
            <person name="Yu Y."/>
            <person name="Sakurai T."/>
            <person name="Umezawa T."/>
            <person name="Bhattacharyya M."/>
            <person name="Sandhu D."/>
            <person name="Valliyodan B."/>
            <person name="Lindquist E."/>
            <person name="Peto M."/>
            <person name="Grant D."/>
            <person name="Shu S."/>
            <person name="Goodstein D."/>
            <person name="Barry K."/>
            <person name="Futrell-Griggs M."/>
            <person name="Abernathy B."/>
            <person name="Du J."/>
            <person name="Tian Z."/>
            <person name="Zhu L."/>
            <person name="Gill N."/>
            <person name="Joshi T."/>
            <person name="Libault M."/>
            <person name="Sethuraman A."/>
            <person name="Zhang X."/>
            <person name="Shinozaki K."/>
            <person name="Nguyen H."/>
            <person name="Wing R."/>
            <person name="Cregan P."/>
            <person name="Specht J."/>
            <person name="Grimwood J."/>
            <person name="Rokhsar D."/>
            <person name="Stacey G."/>
            <person name="Shoemaker R."/>
            <person name="Jackson S."/>
        </authorList>
    </citation>
    <scope>NUCLEOTIDE SEQUENCE</scope>
    <source>
        <tissue evidence="1">Callus</tissue>
    </source>
</reference>
<reference evidence="1 2" key="1">
    <citation type="journal article" date="2010" name="Nature">
        <title>Genome sequence of the palaeopolyploid soybean.</title>
        <authorList>
            <person name="Schmutz J."/>
            <person name="Cannon S.B."/>
            <person name="Schlueter J."/>
            <person name="Ma J."/>
            <person name="Mitros T."/>
            <person name="Nelson W."/>
            <person name="Hyten D.L."/>
            <person name="Song Q."/>
            <person name="Thelen J.J."/>
            <person name="Cheng J."/>
            <person name="Xu D."/>
            <person name="Hellsten U."/>
            <person name="May G.D."/>
            <person name="Yu Y."/>
            <person name="Sakurai T."/>
            <person name="Umezawa T."/>
            <person name="Bhattacharyya M.K."/>
            <person name="Sandhu D."/>
            <person name="Valliyodan B."/>
            <person name="Lindquist E."/>
            <person name="Peto M."/>
            <person name="Grant D."/>
            <person name="Shu S."/>
            <person name="Goodstein D."/>
            <person name="Barry K."/>
            <person name="Futrell-Griggs M."/>
            <person name="Abernathy B."/>
            <person name="Du J."/>
            <person name="Tian Z."/>
            <person name="Zhu L."/>
            <person name="Gill N."/>
            <person name="Joshi T."/>
            <person name="Libault M."/>
            <person name="Sethuraman A."/>
            <person name="Zhang X.-C."/>
            <person name="Shinozaki K."/>
            <person name="Nguyen H.T."/>
            <person name="Wing R.A."/>
            <person name="Cregan P."/>
            <person name="Specht J."/>
            <person name="Grimwood J."/>
            <person name="Rokhsar D."/>
            <person name="Stacey G."/>
            <person name="Shoemaker R.C."/>
            <person name="Jackson S.A."/>
        </authorList>
    </citation>
    <scope>NUCLEOTIDE SEQUENCE [LARGE SCALE GENOMIC DNA]</scope>
    <source>
        <strain evidence="2">cv. Williams 82</strain>
        <tissue evidence="1">Callus</tissue>
    </source>
</reference>
<proteinExistence type="predicted"/>
<reference evidence="2" key="2">
    <citation type="submission" date="2018-02" db="UniProtKB">
        <authorList>
            <consortium name="EnsemblPlants"/>
        </authorList>
    </citation>
    <scope>IDENTIFICATION</scope>
    <source>
        <strain evidence="2">Williams 82</strain>
    </source>
</reference>
<dbReference type="InParanoid" id="A0A0R0L8C4"/>
<evidence type="ECO:0008006" key="4">
    <source>
        <dbReference type="Google" id="ProtNLM"/>
    </source>
</evidence>
<organism evidence="1">
    <name type="scientific">Glycine max</name>
    <name type="common">Soybean</name>
    <name type="synonym">Glycine hispida</name>
    <dbReference type="NCBI Taxonomy" id="3847"/>
    <lineage>
        <taxon>Eukaryota</taxon>
        <taxon>Viridiplantae</taxon>
        <taxon>Streptophyta</taxon>
        <taxon>Embryophyta</taxon>
        <taxon>Tracheophyta</taxon>
        <taxon>Spermatophyta</taxon>
        <taxon>Magnoliopsida</taxon>
        <taxon>eudicotyledons</taxon>
        <taxon>Gunneridae</taxon>
        <taxon>Pentapetalae</taxon>
        <taxon>rosids</taxon>
        <taxon>fabids</taxon>
        <taxon>Fabales</taxon>
        <taxon>Fabaceae</taxon>
        <taxon>Papilionoideae</taxon>
        <taxon>50 kb inversion clade</taxon>
        <taxon>NPAAA clade</taxon>
        <taxon>indigoferoid/millettioid clade</taxon>
        <taxon>Phaseoleae</taxon>
        <taxon>Glycine</taxon>
        <taxon>Glycine subgen. Soja</taxon>
    </lineage>
</organism>
<dbReference type="SMR" id="A0A0R0L8C4"/>
<sequence>MTPYKNFLIWGVLPRDENEARHIKRKANFYVILDGELFRRRLTSPLLKCLNSQQADYVMRELHEGICDLYTRGHSLDTKVVRISYYWPTLRELPSIL</sequence>
<gene>
    <name evidence="1" type="ORF">GLYMA_01G090300</name>
</gene>
<keyword evidence="3" id="KW-1185">Reference proteome</keyword>
<dbReference type="Gramene" id="KRH75533">
    <property type="protein sequence ID" value="KRH75533"/>
    <property type="gene ID" value="GLYMA_01G090300"/>
</dbReference>
<evidence type="ECO:0000313" key="1">
    <source>
        <dbReference type="EMBL" id="KRH75533.1"/>
    </source>
</evidence>
<dbReference type="AlphaFoldDB" id="A0A0R0L8C4"/>
<dbReference type="OMA" id="WCISKEQ"/>
<name>A0A0R0L8C4_SOYBN</name>
<accession>A0A0R0L8C4</accession>